<evidence type="ECO:0000256" key="3">
    <source>
        <dbReference type="ARBA" id="ARBA00023139"/>
    </source>
</evidence>
<protein>
    <recommendedName>
        <fullName evidence="6">LPS-assembly lipoprotein LptE</fullName>
    </recommendedName>
</protein>
<gene>
    <name evidence="6" type="primary">lptE</name>
    <name evidence="7" type="ORF">BFC18_06705</name>
</gene>
<evidence type="ECO:0000256" key="2">
    <source>
        <dbReference type="ARBA" id="ARBA00023136"/>
    </source>
</evidence>
<dbReference type="PANTHER" id="PTHR38098:SF1">
    <property type="entry name" value="LPS-ASSEMBLY LIPOPROTEIN LPTE"/>
    <property type="match status" value="1"/>
</dbReference>
<dbReference type="PANTHER" id="PTHR38098">
    <property type="entry name" value="LPS-ASSEMBLY LIPOPROTEIN LPTE"/>
    <property type="match status" value="1"/>
</dbReference>
<dbReference type="Gene3D" id="3.30.160.150">
    <property type="entry name" value="Lipoprotein like domain"/>
    <property type="match status" value="1"/>
</dbReference>
<dbReference type="PROSITE" id="PS51257">
    <property type="entry name" value="PROKAR_LIPOPROTEIN"/>
    <property type="match status" value="1"/>
</dbReference>
<name>A0A1E7ZEA8_9ALTE</name>
<proteinExistence type="inferred from homology"/>
<dbReference type="EMBL" id="MDHN01000010">
    <property type="protein sequence ID" value="OFC71837.1"/>
    <property type="molecule type" value="Genomic_DNA"/>
</dbReference>
<keyword evidence="5 6" id="KW-0449">Lipoprotein</keyword>
<dbReference type="GO" id="GO:0015920">
    <property type="term" value="P:lipopolysaccharide transport"/>
    <property type="evidence" value="ECO:0007669"/>
    <property type="project" value="TreeGrafter"/>
</dbReference>
<dbReference type="OrthoDB" id="5801564at2"/>
<comment type="similarity">
    <text evidence="6">Belongs to the LptE lipoprotein family.</text>
</comment>
<dbReference type="GO" id="GO:1990351">
    <property type="term" value="C:transporter complex"/>
    <property type="evidence" value="ECO:0007669"/>
    <property type="project" value="TreeGrafter"/>
</dbReference>
<dbReference type="InterPro" id="IPR007485">
    <property type="entry name" value="LPS_assembly_LptE"/>
</dbReference>
<comment type="subunit">
    <text evidence="6">Component of the lipopolysaccharide transport and assembly complex. Interacts with LptD.</text>
</comment>
<dbReference type="GO" id="GO:0009279">
    <property type="term" value="C:cell outer membrane"/>
    <property type="evidence" value="ECO:0007669"/>
    <property type="project" value="UniProtKB-SubCell"/>
</dbReference>
<keyword evidence="8" id="KW-1185">Reference proteome</keyword>
<evidence type="ECO:0000313" key="7">
    <source>
        <dbReference type="EMBL" id="OFC71837.1"/>
    </source>
</evidence>
<dbReference type="GO" id="GO:0043165">
    <property type="term" value="P:Gram-negative-bacterium-type cell outer membrane assembly"/>
    <property type="evidence" value="ECO:0007669"/>
    <property type="project" value="UniProtKB-UniRule"/>
</dbReference>
<comment type="subcellular location">
    <subcellularLocation>
        <location evidence="6">Cell outer membrane</location>
        <topology evidence="6">Lipid-anchor</topology>
    </subcellularLocation>
</comment>
<organism evidence="7 8">
    <name type="scientific">Alteromonas confluentis</name>
    <dbReference type="NCBI Taxonomy" id="1656094"/>
    <lineage>
        <taxon>Bacteria</taxon>
        <taxon>Pseudomonadati</taxon>
        <taxon>Pseudomonadota</taxon>
        <taxon>Gammaproteobacteria</taxon>
        <taxon>Alteromonadales</taxon>
        <taxon>Alteromonadaceae</taxon>
        <taxon>Alteromonas/Salinimonas group</taxon>
        <taxon>Alteromonas</taxon>
    </lineage>
</organism>
<accession>A0A1E7ZEA8</accession>
<dbReference type="RefSeq" id="WP_070124178.1">
    <property type="nucleotide sequence ID" value="NZ_MDHN01000010.1"/>
</dbReference>
<evidence type="ECO:0000313" key="8">
    <source>
        <dbReference type="Proteomes" id="UP000175691"/>
    </source>
</evidence>
<dbReference type="STRING" id="1656094.BFC18_06705"/>
<evidence type="ECO:0000256" key="5">
    <source>
        <dbReference type="ARBA" id="ARBA00023288"/>
    </source>
</evidence>
<dbReference type="AlphaFoldDB" id="A0A1E7ZEA8"/>
<keyword evidence="4 6" id="KW-0998">Cell outer membrane</keyword>
<evidence type="ECO:0000256" key="4">
    <source>
        <dbReference type="ARBA" id="ARBA00023237"/>
    </source>
</evidence>
<keyword evidence="1 6" id="KW-0732">Signal</keyword>
<dbReference type="GO" id="GO:0001530">
    <property type="term" value="F:lipopolysaccharide binding"/>
    <property type="evidence" value="ECO:0007669"/>
    <property type="project" value="TreeGrafter"/>
</dbReference>
<reference evidence="7 8" key="1">
    <citation type="submission" date="2016-08" db="EMBL/GenBank/DDBJ databases">
        <authorList>
            <person name="Seilhamer J.J."/>
        </authorList>
    </citation>
    <scope>NUCLEOTIDE SEQUENCE [LARGE SCALE GENOMIC DNA]</scope>
    <source>
        <strain evidence="7 8">KCTC 42603</strain>
    </source>
</reference>
<keyword evidence="2 6" id="KW-0472">Membrane</keyword>
<sequence length="172" mass="19095">MKALVRGLFFTAATLVLTGCGFHLRGNETLPPTVNYVAVTSAQSHAPLARALKKQLSVYNLKGGNLKDSPSENMAVLINIQPEQLERRLLSLFATGQVAEYELIYGVRYTVTFPGKAPLPAYFEVLRDYQDDPQQVLAKSRELELVLSEMREEAADKIIRRIASQSTRAVAE</sequence>
<dbReference type="Proteomes" id="UP000175691">
    <property type="component" value="Unassembled WGS sequence"/>
</dbReference>
<keyword evidence="3 6" id="KW-0564">Palmitate</keyword>
<comment type="caution">
    <text evidence="7">The sequence shown here is derived from an EMBL/GenBank/DDBJ whole genome shotgun (WGS) entry which is preliminary data.</text>
</comment>
<comment type="function">
    <text evidence="6">Together with LptD, is involved in the assembly of lipopolysaccharide (LPS) at the surface of the outer membrane. Required for the proper assembly of LptD. Binds LPS and may serve as the LPS recognition site at the outer membrane.</text>
</comment>
<evidence type="ECO:0000256" key="6">
    <source>
        <dbReference type="HAMAP-Rule" id="MF_01186"/>
    </source>
</evidence>
<dbReference type="HAMAP" id="MF_01186">
    <property type="entry name" value="LPS_assembly_LptE"/>
    <property type="match status" value="1"/>
</dbReference>
<evidence type="ECO:0000256" key="1">
    <source>
        <dbReference type="ARBA" id="ARBA00022729"/>
    </source>
</evidence>
<dbReference type="Pfam" id="PF04390">
    <property type="entry name" value="LptE"/>
    <property type="match status" value="1"/>
</dbReference>